<gene>
    <name evidence="2" type="ordered locus">DGo_CA1635</name>
</gene>
<protein>
    <recommendedName>
        <fullName evidence="1">PrcB C-terminal domain-containing protein</fullName>
    </recommendedName>
</protein>
<accession>H8GVK0</accession>
<dbReference type="PATRIC" id="fig|745776.4.peg.1681"/>
<sequence>MTGPTNLRVHEVSLTGGAQERLAWVYGTLGQGQSSAGLKIGGQAVTLRAQVQDDLSLPGTLSVDGKSTYRQPLAATSQKVSVTRDTAGLFTVAPQNGASLAAVYYTDGTNWVRLSGVSGRVSASPSSGLSGAGQLTDEEGAALGRALASAGRSQGGLAVAVLNDPQTPLTIEPAATETRRTALYVLPGVVTTPVGNNGGVPFPSGGQTTSPVVSGGNVNFTEVASGSNANVAEAAVQVANTAAAARALLNVAYGNQSGAPTVPALSSGETLVGVFLGQRATGGYGVRVVAANAQSGTLTLTVAVQAPGAGSFTTQAITSPWTLVRVRGSFSQINVVDQNGQPLR</sequence>
<dbReference type="eggNOG" id="ENOG5033AUW">
    <property type="taxonomic scope" value="Bacteria"/>
</dbReference>
<dbReference type="STRING" id="745776.DGo_CA1635"/>
<keyword evidence="3" id="KW-1185">Reference proteome</keyword>
<organism evidence="2 3">
    <name type="scientific">Deinococcus gobiensis (strain DSM 21396 / JCM 16679 / CGMCC 1.7299 / I-0)</name>
    <dbReference type="NCBI Taxonomy" id="745776"/>
    <lineage>
        <taxon>Bacteria</taxon>
        <taxon>Thermotogati</taxon>
        <taxon>Deinococcota</taxon>
        <taxon>Deinococci</taxon>
        <taxon>Deinococcales</taxon>
        <taxon>Deinococcaceae</taxon>
        <taxon>Deinococcus</taxon>
    </lineage>
</organism>
<name>H8GVK0_DEIGI</name>
<dbReference type="AlphaFoldDB" id="H8GVK0"/>
<dbReference type="KEGG" id="dgo:DGo_CA1635"/>
<dbReference type="HOGENOM" id="CLU_697793_0_0_0"/>
<reference evidence="2 3" key="1">
    <citation type="journal article" date="2012" name="PLoS ONE">
        <title>Genome sequence and transcriptome analysis of the radioresistant bacterium Deinococcus gobiensis: insights into the extreme environmental adaptations.</title>
        <authorList>
            <person name="Yuan M."/>
            <person name="Chen M."/>
            <person name="Zhang W."/>
            <person name="Lu W."/>
            <person name="Wang J."/>
            <person name="Yang M."/>
            <person name="Zhao P."/>
            <person name="Tang R."/>
            <person name="Li X."/>
            <person name="Hao Y."/>
            <person name="Zhou Z."/>
            <person name="Zhan Y."/>
            <person name="Yu H."/>
            <person name="Teng C."/>
            <person name="Yan Y."/>
            <person name="Ping S."/>
            <person name="Wang Y."/>
            <person name="Lin M."/>
        </authorList>
    </citation>
    <scope>NUCLEOTIDE SEQUENCE [LARGE SCALE GENOMIC DNA]</scope>
    <source>
        <strain evidence="2 3">I-0</strain>
    </source>
</reference>
<evidence type="ECO:0000259" key="1">
    <source>
        <dbReference type="Pfam" id="PF14343"/>
    </source>
</evidence>
<feature type="domain" description="PrcB C-terminal" evidence="1">
    <location>
        <begin position="271"/>
        <end position="326"/>
    </location>
</feature>
<dbReference type="Proteomes" id="UP000007575">
    <property type="component" value="Chromosome"/>
</dbReference>
<evidence type="ECO:0000313" key="3">
    <source>
        <dbReference type="Proteomes" id="UP000007575"/>
    </source>
</evidence>
<dbReference type="InterPro" id="IPR025748">
    <property type="entry name" value="PrcB_C_dom"/>
</dbReference>
<dbReference type="EMBL" id="CP002191">
    <property type="protein sequence ID" value="AFD25562.1"/>
    <property type="molecule type" value="Genomic_DNA"/>
</dbReference>
<proteinExistence type="predicted"/>
<evidence type="ECO:0000313" key="2">
    <source>
        <dbReference type="EMBL" id="AFD25562.1"/>
    </source>
</evidence>
<dbReference type="Pfam" id="PF14343">
    <property type="entry name" value="PrcB_C"/>
    <property type="match status" value="1"/>
</dbReference>